<dbReference type="Proteomes" id="UP000824249">
    <property type="component" value="Unassembled WGS sequence"/>
</dbReference>
<dbReference type="InterPro" id="IPR027417">
    <property type="entry name" value="P-loop_NTPase"/>
</dbReference>
<proteinExistence type="inferred from homology"/>
<dbReference type="Gene3D" id="3.40.50.300">
    <property type="entry name" value="P-loop containing nucleotide triphosphate hydrolases"/>
    <property type="match status" value="1"/>
</dbReference>
<evidence type="ECO:0000256" key="10">
    <source>
        <dbReference type="HAMAP-Rule" id="MF_00321"/>
    </source>
</evidence>
<dbReference type="PANTHER" id="PTHR11649:SF13">
    <property type="entry name" value="ENGB-TYPE G DOMAIN-CONTAINING PROTEIN"/>
    <property type="match status" value="1"/>
</dbReference>
<keyword evidence="3 10" id="KW-0132">Cell division</keyword>
<evidence type="ECO:0000256" key="8">
    <source>
        <dbReference type="ARBA" id="ARBA00023210"/>
    </source>
</evidence>
<keyword evidence="9 10" id="KW-0131">Cell cycle</keyword>
<comment type="cofactor">
    <cofactor evidence="1">
        <name>Mg(2+)</name>
        <dbReference type="ChEBI" id="CHEBI:18420"/>
    </cofactor>
</comment>
<dbReference type="AlphaFoldDB" id="A0A9D1VUR1"/>
<feature type="domain" description="EngB-type G" evidence="11">
    <location>
        <begin position="22"/>
        <end position="193"/>
    </location>
</feature>
<evidence type="ECO:0000256" key="3">
    <source>
        <dbReference type="ARBA" id="ARBA00022618"/>
    </source>
</evidence>
<dbReference type="Pfam" id="PF01926">
    <property type="entry name" value="MMR_HSR1"/>
    <property type="match status" value="1"/>
</dbReference>
<comment type="similarity">
    <text evidence="2 10">Belongs to the TRAFAC class TrmE-Era-EngA-EngB-Septin-like GTPase superfamily. EngB GTPase family.</text>
</comment>
<dbReference type="InterPro" id="IPR030393">
    <property type="entry name" value="G_ENGB_dom"/>
</dbReference>
<organism evidence="12 13">
    <name type="scientific">Candidatus Borkfalkia faecigallinarum</name>
    <dbReference type="NCBI Taxonomy" id="2838509"/>
    <lineage>
        <taxon>Bacteria</taxon>
        <taxon>Bacillati</taxon>
        <taxon>Bacillota</taxon>
        <taxon>Clostridia</taxon>
        <taxon>Christensenellales</taxon>
        <taxon>Christensenellaceae</taxon>
        <taxon>Candidatus Borkfalkia</taxon>
    </lineage>
</organism>
<dbReference type="GO" id="GO:0005525">
    <property type="term" value="F:GTP binding"/>
    <property type="evidence" value="ECO:0007669"/>
    <property type="project" value="UniProtKB-UniRule"/>
</dbReference>
<evidence type="ECO:0000256" key="4">
    <source>
        <dbReference type="ARBA" id="ARBA00022723"/>
    </source>
</evidence>
<dbReference type="NCBIfam" id="TIGR03598">
    <property type="entry name" value="GTPase_YsxC"/>
    <property type="match status" value="1"/>
</dbReference>
<dbReference type="SUPFAM" id="SSF52540">
    <property type="entry name" value="P-loop containing nucleoside triphosphate hydrolases"/>
    <property type="match status" value="1"/>
</dbReference>
<keyword evidence="5 10" id="KW-0547">Nucleotide-binding</keyword>
<dbReference type="CDD" id="cd01876">
    <property type="entry name" value="YihA_EngB"/>
    <property type="match status" value="1"/>
</dbReference>
<sequence length="208" mass="22819">MIIRDVKFVTSAADRRGFWETDKPVVAVSGRSNVGKSSFINLLAGRGGLARTSAEPGRTRLVNYFDFGEFVLADLPGYGFARVSQAEKQKWARLLDDFFAQSGKIAHVFALADIRHEPTADDRMMVDFLHASRIPFTVIATKADKLAKTRVRDGVRKVAAALRTGEGNVIAVSAQTKRGRDEVLAVLDGVCARWRERPAPEDADGQAD</sequence>
<accession>A0A9D1VUR1</accession>
<evidence type="ECO:0000256" key="1">
    <source>
        <dbReference type="ARBA" id="ARBA00001946"/>
    </source>
</evidence>
<reference evidence="12" key="1">
    <citation type="journal article" date="2021" name="PeerJ">
        <title>Extensive microbial diversity within the chicken gut microbiome revealed by metagenomics and culture.</title>
        <authorList>
            <person name="Gilroy R."/>
            <person name="Ravi A."/>
            <person name="Getino M."/>
            <person name="Pursley I."/>
            <person name="Horton D.L."/>
            <person name="Alikhan N.F."/>
            <person name="Baker D."/>
            <person name="Gharbi K."/>
            <person name="Hall N."/>
            <person name="Watson M."/>
            <person name="Adriaenssens E.M."/>
            <person name="Foster-Nyarko E."/>
            <person name="Jarju S."/>
            <person name="Secka A."/>
            <person name="Antonio M."/>
            <person name="Oren A."/>
            <person name="Chaudhuri R.R."/>
            <person name="La Ragione R."/>
            <person name="Hildebrand F."/>
            <person name="Pallen M.J."/>
        </authorList>
    </citation>
    <scope>NUCLEOTIDE SEQUENCE</scope>
    <source>
        <strain evidence="12">26628</strain>
    </source>
</reference>
<comment type="function">
    <text evidence="10">Necessary for normal cell division and for the maintenance of normal septation.</text>
</comment>
<keyword evidence="8 10" id="KW-0717">Septation</keyword>
<keyword evidence="7 10" id="KW-0342">GTP-binding</keyword>
<evidence type="ECO:0000313" key="12">
    <source>
        <dbReference type="EMBL" id="HIX46682.1"/>
    </source>
</evidence>
<protein>
    <recommendedName>
        <fullName evidence="10">Probable GTP-binding protein EngB</fullName>
    </recommendedName>
</protein>
<dbReference type="EMBL" id="DXFD01000052">
    <property type="protein sequence ID" value="HIX46682.1"/>
    <property type="molecule type" value="Genomic_DNA"/>
</dbReference>
<dbReference type="GO" id="GO:0000917">
    <property type="term" value="P:division septum assembly"/>
    <property type="evidence" value="ECO:0007669"/>
    <property type="project" value="UniProtKB-KW"/>
</dbReference>
<gene>
    <name evidence="12" type="primary">yihA</name>
    <name evidence="10" type="synonym">engB</name>
    <name evidence="12" type="ORF">H9737_03215</name>
</gene>
<evidence type="ECO:0000259" key="11">
    <source>
        <dbReference type="PROSITE" id="PS51706"/>
    </source>
</evidence>
<evidence type="ECO:0000256" key="5">
    <source>
        <dbReference type="ARBA" id="ARBA00022741"/>
    </source>
</evidence>
<evidence type="ECO:0000256" key="7">
    <source>
        <dbReference type="ARBA" id="ARBA00023134"/>
    </source>
</evidence>
<name>A0A9D1VUR1_9FIRM</name>
<dbReference type="InterPro" id="IPR006073">
    <property type="entry name" value="GTP-bd"/>
</dbReference>
<evidence type="ECO:0000256" key="2">
    <source>
        <dbReference type="ARBA" id="ARBA00009638"/>
    </source>
</evidence>
<reference evidence="12" key="2">
    <citation type="submission" date="2021-04" db="EMBL/GenBank/DDBJ databases">
        <authorList>
            <person name="Gilroy R."/>
        </authorList>
    </citation>
    <scope>NUCLEOTIDE SEQUENCE</scope>
    <source>
        <strain evidence="12">26628</strain>
    </source>
</reference>
<keyword evidence="4" id="KW-0479">Metal-binding</keyword>
<comment type="caution">
    <text evidence="12">The sequence shown here is derived from an EMBL/GenBank/DDBJ whole genome shotgun (WGS) entry which is preliminary data.</text>
</comment>
<dbReference type="PANTHER" id="PTHR11649">
    <property type="entry name" value="MSS1/TRME-RELATED GTP-BINDING PROTEIN"/>
    <property type="match status" value="1"/>
</dbReference>
<dbReference type="GO" id="GO:0046872">
    <property type="term" value="F:metal ion binding"/>
    <property type="evidence" value="ECO:0007669"/>
    <property type="project" value="UniProtKB-KW"/>
</dbReference>
<dbReference type="PROSITE" id="PS51706">
    <property type="entry name" value="G_ENGB"/>
    <property type="match status" value="1"/>
</dbReference>
<evidence type="ECO:0000256" key="9">
    <source>
        <dbReference type="ARBA" id="ARBA00023306"/>
    </source>
</evidence>
<evidence type="ECO:0000313" key="13">
    <source>
        <dbReference type="Proteomes" id="UP000824249"/>
    </source>
</evidence>
<dbReference type="InterPro" id="IPR019987">
    <property type="entry name" value="GTP-bd_ribosome_bio_YsxC"/>
</dbReference>
<keyword evidence="6" id="KW-0460">Magnesium</keyword>
<dbReference type="HAMAP" id="MF_00321">
    <property type="entry name" value="GTPase_EngB"/>
    <property type="match status" value="1"/>
</dbReference>
<evidence type="ECO:0000256" key="6">
    <source>
        <dbReference type="ARBA" id="ARBA00022842"/>
    </source>
</evidence>